<dbReference type="RefSeq" id="WP_309939841.1">
    <property type="nucleotide sequence ID" value="NZ_AP025305.1"/>
</dbReference>
<evidence type="ECO:0000256" key="4">
    <source>
        <dbReference type="ARBA" id="ARBA00022692"/>
    </source>
</evidence>
<evidence type="ECO:0000313" key="8">
    <source>
        <dbReference type="EMBL" id="MDR6240021.1"/>
    </source>
</evidence>
<sequence>MFKIDKNIHTALFTAICILTLTGLVSSPIALLAGFAFTAFLGNPYQGFTKQYSQKLLKISIIGLGFGINLYDAIEIGKSGIVLTVLSIFSTLLIGFILSKIFKLEKATAYLVACGTAICGGSAIAAISPVIKAKEDQTSMALAVVFLLNALALLIFPVLGRFLDMSQETFGLWSAIAIHDTSSVVGASATFGEKALQIATTVKLTRALWIIPISLMSAFLFSDGKSKISIPYFIFGFIAAILLNSFIELPSALTYGVTAISKSMLTLALFFIGANLSIRSLKNVGGKVLLKAVLLWIFISVSSLIFILN</sequence>
<evidence type="ECO:0000256" key="5">
    <source>
        <dbReference type="ARBA" id="ARBA00022989"/>
    </source>
</evidence>
<dbReference type="PANTHER" id="PTHR30106">
    <property type="entry name" value="INNER MEMBRANE PROTEIN YEIH-RELATED"/>
    <property type="match status" value="1"/>
</dbReference>
<evidence type="ECO:0000256" key="1">
    <source>
        <dbReference type="ARBA" id="ARBA00004651"/>
    </source>
</evidence>
<proteinExistence type="inferred from homology"/>
<evidence type="ECO:0000256" key="7">
    <source>
        <dbReference type="SAM" id="Phobius"/>
    </source>
</evidence>
<feature type="transmembrane region" description="Helical" evidence="7">
    <location>
        <begin position="81"/>
        <end position="102"/>
    </location>
</feature>
<evidence type="ECO:0000256" key="3">
    <source>
        <dbReference type="ARBA" id="ARBA00022475"/>
    </source>
</evidence>
<dbReference type="AlphaFoldDB" id="A0AAE3XLC6"/>
<comment type="subcellular location">
    <subcellularLocation>
        <location evidence="1">Cell membrane</location>
        <topology evidence="1">Multi-pass membrane protein</topology>
    </subcellularLocation>
</comment>
<evidence type="ECO:0000313" key="9">
    <source>
        <dbReference type="Proteomes" id="UP001185092"/>
    </source>
</evidence>
<dbReference type="EMBL" id="JAVDQD010000003">
    <property type="protein sequence ID" value="MDR6240021.1"/>
    <property type="molecule type" value="Genomic_DNA"/>
</dbReference>
<evidence type="ECO:0000256" key="2">
    <source>
        <dbReference type="ARBA" id="ARBA00007977"/>
    </source>
</evidence>
<dbReference type="PANTHER" id="PTHR30106:SF1">
    <property type="entry name" value="UPF0324 MEMBRANE PROTEIN FN0533"/>
    <property type="match status" value="1"/>
</dbReference>
<feature type="transmembrane region" description="Helical" evidence="7">
    <location>
        <begin position="12"/>
        <end position="36"/>
    </location>
</feature>
<comment type="similarity">
    <text evidence="2">Belongs to the UPF0324 family.</text>
</comment>
<name>A0AAE3XLC6_9BACT</name>
<keyword evidence="4 7" id="KW-0812">Transmembrane</keyword>
<keyword evidence="9" id="KW-1185">Reference proteome</keyword>
<feature type="transmembrane region" description="Helical" evidence="7">
    <location>
        <begin position="108"/>
        <end position="128"/>
    </location>
</feature>
<comment type="caution">
    <text evidence="8">The sequence shown here is derived from an EMBL/GenBank/DDBJ whole genome shotgun (WGS) entry which is preliminary data.</text>
</comment>
<feature type="transmembrane region" description="Helical" evidence="7">
    <location>
        <begin position="140"/>
        <end position="163"/>
    </location>
</feature>
<feature type="transmembrane region" description="Helical" evidence="7">
    <location>
        <begin position="288"/>
        <end position="308"/>
    </location>
</feature>
<keyword evidence="5 7" id="KW-1133">Transmembrane helix</keyword>
<organism evidence="8 9">
    <name type="scientific">Aureibacter tunicatorum</name>
    <dbReference type="NCBI Taxonomy" id="866807"/>
    <lineage>
        <taxon>Bacteria</taxon>
        <taxon>Pseudomonadati</taxon>
        <taxon>Bacteroidota</taxon>
        <taxon>Cytophagia</taxon>
        <taxon>Cytophagales</taxon>
        <taxon>Persicobacteraceae</taxon>
        <taxon>Aureibacter</taxon>
    </lineage>
</organism>
<accession>A0AAE3XLC6</accession>
<protein>
    <submittedName>
        <fullName evidence="8">Integral membrane protein (TIGR00698 family)</fullName>
    </submittedName>
</protein>
<dbReference type="InterPro" id="IPR018383">
    <property type="entry name" value="UPF0324_pro"/>
</dbReference>
<gene>
    <name evidence="8" type="ORF">HNQ88_003069</name>
</gene>
<keyword evidence="3" id="KW-1003">Cell membrane</keyword>
<reference evidence="8" key="1">
    <citation type="submission" date="2023-07" db="EMBL/GenBank/DDBJ databases">
        <title>Genomic Encyclopedia of Type Strains, Phase IV (KMG-IV): sequencing the most valuable type-strain genomes for metagenomic binning, comparative biology and taxonomic classification.</title>
        <authorList>
            <person name="Goeker M."/>
        </authorList>
    </citation>
    <scope>NUCLEOTIDE SEQUENCE</scope>
    <source>
        <strain evidence="8">DSM 26174</strain>
    </source>
</reference>
<dbReference type="GO" id="GO:0005886">
    <property type="term" value="C:plasma membrane"/>
    <property type="evidence" value="ECO:0007669"/>
    <property type="project" value="UniProtKB-SubCell"/>
</dbReference>
<feature type="transmembrane region" description="Helical" evidence="7">
    <location>
        <begin position="253"/>
        <end position="276"/>
    </location>
</feature>
<dbReference type="Pfam" id="PF03601">
    <property type="entry name" value="Cons_hypoth698"/>
    <property type="match status" value="1"/>
</dbReference>
<feature type="transmembrane region" description="Helical" evidence="7">
    <location>
        <begin position="228"/>
        <end position="247"/>
    </location>
</feature>
<evidence type="ECO:0000256" key="6">
    <source>
        <dbReference type="ARBA" id="ARBA00023136"/>
    </source>
</evidence>
<keyword evidence="6 7" id="KW-0472">Membrane</keyword>
<feature type="transmembrane region" description="Helical" evidence="7">
    <location>
        <begin position="204"/>
        <end position="221"/>
    </location>
</feature>
<dbReference type="Proteomes" id="UP001185092">
    <property type="component" value="Unassembled WGS sequence"/>
</dbReference>